<accession>A0ABQ5HTD3</accession>
<dbReference type="EMBL" id="BQNB010019943">
    <property type="protein sequence ID" value="GJT90674.1"/>
    <property type="molecule type" value="Genomic_DNA"/>
</dbReference>
<evidence type="ECO:0000313" key="2">
    <source>
        <dbReference type="Proteomes" id="UP001151760"/>
    </source>
</evidence>
<keyword evidence="2" id="KW-1185">Reference proteome</keyword>
<reference evidence="1" key="2">
    <citation type="submission" date="2022-01" db="EMBL/GenBank/DDBJ databases">
        <authorList>
            <person name="Yamashiro T."/>
            <person name="Shiraishi A."/>
            <person name="Satake H."/>
            <person name="Nakayama K."/>
        </authorList>
    </citation>
    <scope>NUCLEOTIDE SEQUENCE</scope>
</reference>
<name>A0ABQ5HTD3_9ASTR</name>
<proteinExistence type="predicted"/>
<protein>
    <submittedName>
        <fullName evidence="1">Uncharacterized protein</fullName>
    </submittedName>
</protein>
<sequence length="315" mass="35716">MYIFSTAPKPFVSFVVAYYVASVAESFGGFGEGCHHQPSKNQQFIFGTDSRRLPSQSRCAQAPIRCFPFSGLGYIAFKKYEFARRNHAWNKRCDALKLHADVVGQQNDAMKRWSELLDRIANVLKQAKALEHQDNALRRANALRLRADALGRRADEYLRSAKTFGLRAKALVERARAFSLQVSAFKPRLKFFEDSHNEFYGFGITERTHTGKCAATTTLLVPSCFVIFDLEPLSLSFYFGFSSEIFKSFPWFPAQSVRSSNADALDSPYLLVLITGISQSRQHGFPFVTVNTKEYHSECSGRITRIMRRTLVNSL</sequence>
<reference evidence="1" key="1">
    <citation type="journal article" date="2022" name="Int. J. Mol. Sci.">
        <title>Draft Genome of Tanacetum Coccineum: Genomic Comparison of Closely Related Tanacetum-Family Plants.</title>
        <authorList>
            <person name="Yamashiro T."/>
            <person name="Shiraishi A."/>
            <person name="Nakayama K."/>
            <person name="Satake H."/>
        </authorList>
    </citation>
    <scope>NUCLEOTIDE SEQUENCE</scope>
</reference>
<evidence type="ECO:0000313" key="1">
    <source>
        <dbReference type="EMBL" id="GJT90674.1"/>
    </source>
</evidence>
<organism evidence="1 2">
    <name type="scientific">Tanacetum coccineum</name>
    <dbReference type="NCBI Taxonomy" id="301880"/>
    <lineage>
        <taxon>Eukaryota</taxon>
        <taxon>Viridiplantae</taxon>
        <taxon>Streptophyta</taxon>
        <taxon>Embryophyta</taxon>
        <taxon>Tracheophyta</taxon>
        <taxon>Spermatophyta</taxon>
        <taxon>Magnoliopsida</taxon>
        <taxon>eudicotyledons</taxon>
        <taxon>Gunneridae</taxon>
        <taxon>Pentapetalae</taxon>
        <taxon>asterids</taxon>
        <taxon>campanulids</taxon>
        <taxon>Asterales</taxon>
        <taxon>Asteraceae</taxon>
        <taxon>Asteroideae</taxon>
        <taxon>Anthemideae</taxon>
        <taxon>Anthemidinae</taxon>
        <taxon>Tanacetum</taxon>
    </lineage>
</organism>
<comment type="caution">
    <text evidence="1">The sequence shown here is derived from an EMBL/GenBank/DDBJ whole genome shotgun (WGS) entry which is preliminary data.</text>
</comment>
<gene>
    <name evidence="1" type="ORF">Tco_1079519</name>
</gene>
<dbReference type="Proteomes" id="UP001151760">
    <property type="component" value="Unassembled WGS sequence"/>
</dbReference>